<accession>A0ABM1QNP4</accession>
<sequence length="90" mass="10285">MNKSFSFTVLILLVVPVLVIGLVDDISQKRERHPTEGWCARPLPDQKPGRCNQDRCLVRCREHHNFKFKGGKAVGTCTTSNTCFCTYRCR</sequence>
<feature type="signal peptide" evidence="6">
    <location>
        <begin position="1"/>
        <end position="21"/>
    </location>
</feature>
<keyword evidence="6" id="KW-0732">Signal</keyword>
<proteinExistence type="inferred from homology"/>
<comment type="similarity">
    <text evidence="1">Belongs to the DEFL family.</text>
</comment>
<evidence type="ECO:0000256" key="3">
    <source>
        <dbReference type="ARBA" id="ARBA00022577"/>
    </source>
</evidence>
<dbReference type="Proteomes" id="UP000694864">
    <property type="component" value="Chromosome 2"/>
</dbReference>
<evidence type="ECO:0000256" key="6">
    <source>
        <dbReference type="SAM" id="SignalP"/>
    </source>
</evidence>
<dbReference type="GeneID" id="109127660"/>
<feature type="chain" id="PRO_5046725003" evidence="6">
    <location>
        <begin position="22"/>
        <end position="90"/>
    </location>
</feature>
<keyword evidence="4" id="KW-0611">Plant defense</keyword>
<evidence type="ECO:0000313" key="8">
    <source>
        <dbReference type="RefSeq" id="XP_019088382.1"/>
    </source>
</evidence>
<evidence type="ECO:0000313" key="7">
    <source>
        <dbReference type="Proteomes" id="UP000694864"/>
    </source>
</evidence>
<organism evidence="7 8">
    <name type="scientific">Camelina sativa</name>
    <name type="common">False flax</name>
    <name type="synonym">Myagrum sativum</name>
    <dbReference type="NCBI Taxonomy" id="90675"/>
    <lineage>
        <taxon>Eukaryota</taxon>
        <taxon>Viridiplantae</taxon>
        <taxon>Streptophyta</taxon>
        <taxon>Embryophyta</taxon>
        <taxon>Tracheophyta</taxon>
        <taxon>Spermatophyta</taxon>
        <taxon>Magnoliopsida</taxon>
        <taxon>eudicotyledons</taxon>
        <taxon>Gunneridae</taxon>
        <taxon>Pentapetalae</taxon>
        <taxon>rosids</taxon>
        <taxon>malvids</taxon>
        <taxon>Brassicales</taxon>
        <taxon>Brassicaceae</taxon>
        <taxon>Camelineae</taxon>
        <taxon>Camelina</taxon>
    </lineage>
</organism>
<dbReference type="Pfam" id="PF07333">
    <property type="entry name" value="SLR1-BP"/>
    <property type="match status" value="1"/>
</dbReference>
<evidence type="ECO:0000256" key="1">
    <source>
        <dbReference type="ARBA" id="ARBA00006722"/>
    </source>
</evidence>
<evidence type="ECO:0000256" key="4">
    <source>
        <dbReference type="ARBA" id="ARBA00022821"/>
    </source>
</evidence>
<dbReference type="RefSeq" id="XP_019088382.1">
    <property type="nucleotide sequence ID" value="XM_019232837.1"/>
</dbReference>
<keyword evidence="7" id="KW-1185">Reference proteome</keyword>
<keyword evidence="3" id="KW-0295">Fungicide</keyword>
<keyword evidence="2" id="KW-0929">Antimicrobial</keyword>
<reference evidence="8" key="2">
    <citation type="submission" date="2025-08" db="UniProtKB">
        <authorList>
            <consortium name="RefSeq"/>
        </authorList>
    </citation>
    <scope>IDENTIFICATION</scope>
    <source>
        <tissue evidence="8">Leaf</tissue>
    </source>
</reference>
<name>A0ABM1QNP4_CAMSA</name>
<protein>
    <submittedName>
        <fullName evidence="8">Defensin-like protein 169</fullName>
    </submittedName>
</protein>
<evidence type="ECO:0000256" key="2">
    <source>
        <dbReference type="ARBA" id="ARBA00022529"/>
    </source>
</evidence>
<dbReference type="InterPro" id="IPR010851">
    <property type="entry name" value="DEFL"/>
</dbReference>
<evidence type="ECO:0000256" key="5">
    <source>
        <dbReference type="ARBA" id="ARBA00023157"/>
    </source>
</evidence>
<reference evidence="7" key="1">
    <citation type="journal article" date="2014" name="Nat. Commun.">
        <title>The emerging biofuel crop Camelina sativa retains a highly undifferentiated hexaploid genome structure.</title>
        <authorList>
            <person name="Kagale S."/>
            <person name="Koh C."/>
            <person name="Nixon J."/>
            <person name="Bollina V."/>
            <person name="Clarke W.E."/>
            <person name="Tuteja R."/>
            <person name="Spillane C."/>
            <person name="Robinson S.J."/>
            <person name="Links M.G."/>
            <person name="Clarke C."/>
            <person name="Higgins E.E."/>
            <person name="Huebert T."/>
            <person name="Sharpe A.G."/>
            <person name="Parkin I.A."/>
        </authorList>
    </citation>
    <scope>NUCLEOTIDE SEQUENCE [LARGE SCALE GENOMIC DNA]</scope>
    <source>
        <strain evidence="7">cv. DH55</strain>
    </source>
</reference>
<keyword evidence="5" id="KW-1015">Disulfide bond</keyword>
<gene>
    <name evidence="8" type="primary">LOC109127660</name>
</gene>